<keyword evidence="2" id="KW-1185">Reference proteome</keyword>
<organism evidence="1 2">
    <name type="scientific">Yoonia vestfoldensis SKA53</name>
    <dbReference type="NCBI Taxonomy" id="314232"/>
    <lineage>
        <taxon>Bacteria</taxon>
        <taxon>Pseudomonadati</taxon>
        <taxon>Pseudomonadota</taxon>
        <taxon>Alphaproteobacteria</taxon>
        <taxon>Rhodobacterales</taxon>
        <taxon>Paracoccaceae</taxon>
        <taxon>Yoonia</taxon>
    </lineage>
</organism>
<comment type="caution">
    <text evidence="1">The sequence shown here is derived from an EMBL/GenBank/DDBJ whole genome shotgun (WGS) entry which is preliminary data.</text>
</comment>
<dbReference type="HOGENOM" id="CLU_2700335_0_0_5"/>
<gene>
    <name evidence="1" type="ORF">SKA53_07911</name>
</gene>
<evidence type="ECO:0000313" key="1">
    <source>
        <dbReference type="EMBL" id="EAQ06014.1"/>
    </source>
</evidence>
<dbReference type="AlphaFoldDB" id="A3V6Z8"/>
<evidence type="ECO:0000313" key="2">
    <source>
        <dbReference type="Proteomes" id="UP000004507"/>
    </source>
</evidence>
<protein>
    <submittedName>
        <fullName evidence="1">Uncharacterized protein</fullName>
    </submittedName>
</protein>
<dbReference type="EMBL" id="AAMS01000006">
    <property type="protein sequence ID" value="EAQ06014.1"/>
    <property type="molecule type" value="Genomic_DNA"/>
</dbReference>
<reference evidence="1 2" key="1">
    <citation type="submission" date="2006-01" db="EMBL/GenBank/DDBJ databases">
        <authorList>
            <person name="Hagstrom A."/>
            <person name="Ferriera S."/>
            <person name="Johnson J."/>
            <person name="Kravitz S."/>
            <person name="Halpern A."/>
            <person name="Remington K."/>
            <person name="Beeson K."/>
            <person name="Tran B."/>
            <person name="Rogers Y.-H."/>
            <person name="Friedman R."/>
            <person name="Venter J.C."/>
        </authorList>
    </citation>
    <scope>NUCLEOTIDE SEQUENCE [LARGE SCALE GENOMIC DNA]</scope>
    <source>
        <strain evidence="1 2">SKA53</strain>
    </source>
</reference>
<accession>A3V6Z8</accession>
<dbReference type="Proteomes" id="UP000004507">
    <property type="component" value="Unassembled WGS sequence"/>
</dbReference>
<sequence length="73" mass="7915">MCSGGIIPAMRLKMAAYALQVYSFKNEAITITVALQSQTSAGWLLLLVMWRICAAIKGIIPPGTICCNTDQRP</sequence>
<proteinExistence type="predicted"/>
<name>A3V6Z8_9RHOB</name>